<dbReference type="InterPro" id="IPR004511">
    <property type="entry name" value="PAPS/APS_Rdtase"/>
</dbReference>
<dbReference type="RefSeq" id="WP_261616349.1">
    <property type="nucleotide sequence ID" value="NZ_JALIDZ010000005.1"/>
</dbReference>
<dbReference type="GO" id="GO:0043866">
    <property type="term" value="F:adenylyl-sulfate reductase (thioredoxin) activity"/>
    <property type="evidence" value="ECO:0007669"/>
    <property type="project" value="UniProtKB-EC"/>
</dbReference>
<comment type="pathway">
    <text evidence="3 4">Sulfur metabolism; hydrogen sulfide biosynthesis; sulfite from sulfate.</text>
</comment>
<keyword evidence="4" id="KW-0479">Metal-binding</keyword>
<evidence type="ECO:0000313" key="7">
    <source>
        <dbReference type="EMBL" id="MCT8972774.1"/>
    </source>
</evidence>
<dbReference type="GO" id="GO:0051539">
    <property type="term" value="F:4 iron, 4 sulfur cluster binding"/>
    <property type="evidence" value="ECO:0007669"/>
    <property type="project" value="UniProtKB-UniRule"/>
</dbReference>
<dbReference type="GO" id="GO:0046872">
    <property type="term" value="F:metal ion binding"/>
    <property type="evidence" value="ECO:0007669"/>
    <property type="project" value="UniProtKB-KW"/>
</dbReference>
<keyword evidence="4" id="KW-0411">Iron-sulfur</keyword>
<evidence type="ECO:0000256" key="3">
    <source>
        <dbReference type="ARBA" id="ARBA00024327"/>
    </source>
</evidence>
<comment type="cofactor">
    <cofactor evidence="4">
        <name>[4Fe-4S] cluster</name>
        <dbReference type="ChEBI" id="CHEBI:49883"/>
    </cofactor>
    <text evidence="4">Binds 1 [4Fe-4S] cluster per subunit.</text>
</comment>
<keyword evidence="4" id="KW-0963">Cytoplasm</keyword>
<dbReference type="InterPro" id="IPR014729">
    <property type="entry name" value="Rossmann-like_a/b/a_fold"/>
</dbReference>
<feature type="active site" description="Nucleophile; cysteine thiosulfonate intermediate" evidence="4">
    <location>
        <position position="248"/>
    </location>
</feature>
<evidence type="ECO:0000313" key="8">
    <source>
        <dbReference type="Proteomes" id="UP001320898"/>
    </source>
</evidence>
<dbReference type="EC" id="1.8.4.10" evidence="4"/>
<dbReference type="AlphaFoldDB" id="A0AAW5QYX2"/>
<dbReference type="GO" id="GO:0004604">
    <property type="term" value="F:phosphoadenylyl-sulfate reductase (thioredoxin) activity"/>
    <property type="evidence" value="ECO:0007669"/>
    <property type="project" value="UniProtKB-UniRule"/>
</dbReference>
<keyword evidence="2 4" id="KW-0560">Oxidoreductase</keyword>
<dbReference type="Gene3D" id="3.40.50.620">
    <property type="entry name" value="HUPs"/>
    <property type="match status" value="1"/>
</dbReference>
<dbReference type="HAMAP" id="MF_00063">
    <property type="entry name" value="CysH"/>
    <property type="match status" value="1"/>
</dbReference>
<proteinExistence type="inferred from homology"/>
<keyword evidence="4" id="KW-0408">Iron</keyword>
<comment type="similarity">
    <text evidence="1 4">Belongs to the PAPS reductase family. CysH subfamily.</text>
</comment>
<comment type="subcellular location">
    <subcellularLocation>
        <location evidence="4">Cytoplasm</location>
    </subcellularLocation>
</comment>
<feature type="binding site" evidence="4">
    <location>
        <position position="222"/>
    </location>
    <ligand>
        <name>[4Fe-4S] cluster</name>
        <dbReference type="ChEBI" id="CHEBI:49883"/>
    </ligand>
</feature>
<dbReference type="NCBIfam" id="NF002537">
    <property type="entry name" value="PRK02090.1"/>
    <property type="match status" value="1"/>
</dbReference>
<name>A0AAW5QYX2_9HYPH</name>
<dbReference type="Proteomes" id="UP001320898">
    <property type="component" value="Unassembled WGS sequence"/>
</dbReference>
<dbReference type="InterPro" id="IPR002500">
    <property type="entry name" value="PAPS_reduct_dom"/>
</dbReference>
<protein>
    <recommendedName>
        <fullName evidence="4">Adenosine 5'-phosphosulfate reductase</fullName>
        <shortName evidence="4">APS reductase</shortName>
        <ecNumber evidence="4">1.8.4.10</ecNumber>
    </recommendedName>
    <alternativeName>
        <fullName evidence="4">5'-adenylylsulfate reductase</fullName>
    </alternativeName>
    <alternativeName>
        <fullName evidence="4">Thioredoxin-dependent 5'-adenylylsulfate reductase</fullName>
    </alternativeName>
</protein>
<gene>
    <name evidence="4" type="primary">cysH</name>
    <name evidence="7" type="ORF">MUB46_12985</name>
</gene>
<feature type="binding site" evidence="4">
    <location>
        <position position="141"/>
    </location>
    <ligand>
        <name>[4Fe-4S] cluster</name>
        <dbReference type="ChEBI" id="CHEBI:49883"/>
    </ligand>
</feature>
<reference evidence="7 8" key="1">
    <citation type="submission" date="2022-04" db="EMBL/GenBank/DDBJ databases">
        <authorList>
            <person name="Ye Y.-Q."/>
            <person name="Du Z.-J."/>
        </authorList>
    </citation>
    <scope>NUCLEOTIDE SEQUENCE [LARGE SCALE GENOMIC DNA]</scope>
    <source>
        <strain evidence="7 8">A6E488</strain>
    </source>
</reference>
<accession>A0AAW5QYX2</accession>
<evidence type="ECO:0000256" key="5">
    <source>
        <dbReference type="SAM" id="MobiDB-lite"/>
    </source>
</evidence>
<comment type="catalytic activity">
    <reaction evidence="4">
        <text>[thioredoxin]-disulfide + sulfite + AMP + 2 H(+) = adenosine 5'-phosphosulfate + [thioredoxin]-dithiol</text>
        <dbReference type="Rhea" id="RHEA:21976"/>
        <dbReference type="Rhea" id="RHEA-COMP:10698"/>
        <dbReference type="Rhea" id="RHEA-COMP:10700"/>
        <dbReference type="ChEBI" id="CHEBI:15378"/>
        <dbReference type="ChEBI" id="CHEBI:17359"/>
        <dbReference type="ChEBI" id="CHEBI:29950"/>
        <dbReference type="ChEBI" id="CHEBI:50058"/>
        <dbReference type="ChEBI" id="CHEBI:58243"/>
        <dbReference type="ChEBI" id="CHEBI:456215"/>
        <dbReference type="EC" id="1.8.4.10"/>
    </reaction>
</comment>
<dbReference type="Pfam" id="PF01507">
    <property type="entry name" value="PAPS_reduct"/>
    <property type="match status" value="1"/>
</dbReference>
<dbReference type="SUPFAM" id="SSF52402">
    <property type="entry name" value="Adenine nucleotide alpha hydrolases-like"/>
    <property type="match status" value="1"/>
</dbReference>
<dbReference type="GO" id="GO:0019379">
    <property type="term" value="P:sulfate assimilation, phosphoadenylyl sulfate reduction by phosphoadenylyl-sulfate reductase (thioredoxin)"/>
    <property type="evidence" value="ECO:0007669"/>
    <property type="project" value="UniProtKB-UniRule"/>
</dbReference>
<feature type="binding site" evidence="4">
    <location>
        <position position="142"/>
    </location>
    <ligand>
        <name>[4Fe-4S] cluster</name>
        <dbReference type="ChEBI" id="CHEBI:49883"/>
    </ligand>
</feature>
<evidence type="ECO:0000256" key="1">
    <source>
        <dbReference type="ARBA" id="ARBA00009732"/>
    </source>
</evidence>
<feature type="binding site" evidence="4">
    <location>
        <position position="225"/>
    </location>
    <ligand>
        <name>[4Fe-4S] cluster</name>
        <dbReference type="ChEBI" id="CHEBI:49883"/>
    </ligand>
</feature>
<dbReference type="PIRSF" id="PIRSF000857">
    <property type="entry name" value="PAPS_reductase"/>
    <property type="match status" value="1"/>
</dbReference>
<sequence length="280" mass="30085">MVDDPNPEQASGGRNGATPGRAAWPEAASLEAAALDRLFAGASAEDLIAYAVRDLAPGRAAVVSSFGADSVVLLHLVSRVAPDTPVLFIDTAKHFAETLAYRDTLAERLGLVDIRSVTPQPGRLAALDPDGDLHRRDADLCCRIRKQEPLETALAGFDLWINGRRRDQTADREAMPLVERDGDRLKINPLAGWAASEIAAYRTIHALPRHPLSAKGYLSVGCAPCTSPVADDEDARAGRWRGRDKTECGIHIARNGETVRVLRPVRGRGQDGDGVPGHKS</sequence>
<comment type="function">
    <text evidence="4">Catalyzes the formation of sulfite from adenosine 5'-phosphosulfate (APS) using thioredoxin as an electron donor.</text>
</comment>
<feature type="region of interest" description="Disordered" evidence="5">
    <location>
        <begin position="1"/>
        <end position="21"/>
    </location>
</feature>
<evidence type="ECO:0000259" key="6">
    <source>
        <dbReference type="Pfam" id="PF01507"/>
    </source>
</evidence>
<dbReference type="GO" id="GO:0005737">
    <property type="term" value="C:cytoplasm"/>
    <property type="evidence" value="ECO:0007669"/>
    <property type="project" value="UniProtKB-SubCell"/>
</dbReference>
<dbReference type="PANTHER" id="PTHR46509:SF1">
    <property type="entry name" value="PHOSPHOADENOSINE PHOSPHOSULFATE REDUCTASE"/>
    <property type="match status" value="1"/>
</dbReference>
<dbReference type="PANTHER" id="PTHR46509">
    <property type="entry name" value="PHOSPHOADENOSINE PHOSPHOSULFATE REDUCTASE"/>
    <property type="match status" value="1"/>
</dbReference>
<keyword evidence="8" id="KW-1185">Reference proteome</keyword>
<comment type="caution">
    <text evidence="7">The sequence shown here is derived from an EMBL/GenBank/DDBJ whole genome shotgun (WGS) entry which is preliminary data.</text>
</comment>
<feature type="domain" description="Phosphoadenosine phosphosulphate reductase" evidence="6">
    <location>
        <begin position="61"/>
        <end position="228"/>
    </location>
</feature>
<organism evidence="7 8">
    <name type="scientific">Microbaculum marinisediminis</name>
    <dbReference type="NCBI Taxonomy" id="2931392"/>
    <lineage>
        <taxon>Bacteria</taxon>
        <taxon>Pseudomonadati</taxon>
        <taxon>Pseudomonadota</taxon>
        <taxon>Alphaproteobacteria</taxon>
        <taxon>Hyphomicrobiales</taxon>
        <taxon>Tepidamorphaceae</taxon>
        <taxon>Microbaculum</taxon>
    </lineage>
</organism>
<evidence type="ECO:0000256" key="2">
    <source>
        <dbReference type="ARBA" id="ARBA00023002"/>
    </source>
</evidence>
<dbReference type="EMBL" id="JALIDZ010000005">
    <property type="protein sequence ID" value="MCT8972774.1"/>
    <property type="molecule type" value="Genomic_DNA"/>
</dbReference>
<dbReference type="NCBIfam" id="TIGR00434">
    <property type="entry name" value="cysH"/>
    <property type="match status" value="1"/>
</dbReference>
<dbReference type="GO" id="GO:0070814">
    <property type="term" value="P:hydrogen sulfide biosynthetic process"/>
    <property type="evidence" value="ECO:0007669"/>
    <property type="project" value="UniProtKB-UniRule"/>
</dbReference>
<evidence type="ECO:0000256" key="4">
    <source>
        <dbReference type="HAMAP-Rule" id="MF_00063"/>
    </source>
</evidence>